<evidence type="ECO:0000259" key="2">
    <source>
        <dbReference type="Pfam" id="PF01182"/>
    </source>
</evidence>
<keyword evidence="3" id="KW-0413">Isomerase</keyword>
<keyword evidence="1" id="KW-0378">Hydrolase</keyword>
<dbReference type="GO" id="GO:0006043">
    <property type="term" value="P:glucosamine catabolic process"/>
    <property type="evidence" value="ECO:0007669"/>
    <property type="project" value="TreeGrafter"/>
</dbReference>
<dbReference type="GO" id="GO:0005829">
    <property type="term" value="C:cytosol"/>
    <property type="evidence" value="ECO:0007669"/>
    <property type="project" value="TreeGrafter"/>
</dbReference>
<gene>
    <name evidence="3" type="ORF">SAMN04489723_12912</name>
</gene>
<dbReference type="PANTHER" id="PTHR11280:SF5">
    <property type="entry name" value="GLUCOSAMINE-6-PHOSPHATE ISOMERASE"/>
    <property type="match status" value="1"/>
</dbReference>
<dbReference type="GO" id="GO:0016853">
    <property type="term" value="F:isomerase activity"/>
    <property type="evidence" value="ECO:0007669"/>
    <property type="project" value="UniProtKB-KW"/>
</dbReference>
<evidence type="ECO:0000313" key="4">
    <source>
        <dbReference type="Proteomes" id="UP000198790"/>
    </source>
</evidence>
<dbReference type="RefSeq" id="WP_092901753.1">
    <property type="nucleotide sequence ID" value="NZ_FOKK01000029.1"/>
</dbReference>
<dbReference type="EMBL" id="FOKK01000029">
    <property type="protein sequence ID" value="SFB60383.1"/>
    <property type="molecule type" value="Genomic_DNA"/>
</dbReference>
<dbReference type="Gene3D" id="3.40.50.1360">
    <property type="match status" value="1"/>
</dbReference>
<keyword evidence="4" id="KW-1185">Reference proteome</keyword>
<dbReference type="PANTHER" id="PTHR11280">
    <property type="entry name" value="GLUCOSAMINE-6-PHOSPHATE ISOMERASE"/>
    <property type="match status" value="1"/>
</dbReference>
<organism evidence="3 4">
    <name type="scientific">Algoriphagus aquimarinus</name>
    <dbReference type="NCBI Taxonomy" id="237018"/>
    <lineage>
        <taxon>Bacteria</taxon>
        <taxon>Pseudomonadati</taxon>
        <taxon>Bacteroidota</taxon>
        <taxon>Cytophagia</taxon>
        <taxon>Cytophagales</taxon>
        <taxon>Cyclobacteriaceae</taxon>
        <taxon>Algoriphagus</taxon>
    </lineage>
</organism>
<dbReference type="GO" id="GO:0042802">
    <property type="term" value="F:identical protein binding"/>
    <property type="evidence" value="ECO:0007669"/>
    <property type="project" value="TreeGrafter"/>
</dbReference>
<dbReference type="InterPro" id="IPR037171">
    <property type="entry name" value="NagB/RpiA_transferase-like"/>
</dbReference>
<dbReference type="GO" id="GO:0019262">
    <property type="term" value="P:N-acetylneuraminate catabolic process"/>
    <property type="evidence" value="ECO:0007669"/>
    <property type="project" value="TreeGrafter"/>
</dbReference>
<dbReference type="GO" id="GO:0005975">
    <property type="term" value="P:carbohydrate metabolic process"/>
    <property type="evidence" value="ECO:0007669"/>
    <property type="project" value="InterPro"/>
</dbReference>
<protein>
    <submittedName>
        <fullName evidence="3">Galactosamine-6-phosphate isomerase</fullName>
    </submittedName>
</protein>
<dbReference type="Pfam" id="PF01182">
    <property type="entry name" value="Glucosamine_iso"/>
    <property type="match status" value="1"/>
</dbReference>
<dbReference type="GO" id="GO:0004342">
    <property type="term" value="F:glucosamine-6-phosphate deaminase activity"/>
    <property type="evidence" value="ECO:0007669"/>
    <property type="project" value="InterPro"/>
</dbReference>
<dbReference type="AlphaFoldDB" id="A0A1I1CIW8"/>
<proteinExistence type="predicted"/>
<dbReference type="STRING" id="237018.SAMN04489723_12912"/>
<evidence type="ECO:0000313" key="3">
    <source>
        <dbReference type="EMBL" id="SFB60383.1"/>
    </source>
</evidence>
<name>A0A1I1CIW8_9BACT</name>
<feature type="domain" description="Glucosamine/galactosamine-6-phosphate isomerase" evidence="2">
    <location>
        <begin position="32"/>
        <end position="221"/>
    </location>
</feature>
<accession>A0A1I1CIW8</accession>
<dbReference type="Proteomes" id="UP000198790">
    <property type="component" value="Unassembled WGS sequence"/>
</dbReference>
<dbReference type="InterPro" id="IPR006148">
    <property type="entry name" value="Glc/Gal-6P_isomerase"/>
</dbReference>
<dbReference type="InterPro" id="IPR004547">
    <property type="entry name" value="Glucosamine6P_isomerase"/>
</dbReference>
<sequence>MKIHYCKSYDEMSQLGAELVHAEVEVKPDLLFCAASGNSPAGLYELMADKHFDSNGFFDWMKVIKLDEWVGLTNASTFTSEYDIQEKLLKKLGIESDRYISFEVEAEDPESECERIQVEIDEYDGIDICILGLGINGHIALNEPAEYLQPNCHLANLHPVTLASGMIEKVGVSLTQGMTMGIGNIMDSKMVILFITGKGKKPALDLFLEGRIRTDLPASFLWLHPNAHVIIDRKSLS</sequence>
<dbReference type="OrthoDB" id="9791139at2"/>
<dbReference type="SUPFAM" id="SSF100950">
    <property type="entry name" value="NagB/RpiA/CoA transferase-like"/>
    <property type="match status" value="1"/>
</dbReference>
<reference evidence="3 4" key="1">
    <citation type="submission" date="2016-10" db="EMBL/GenBank/DDBJ databases">
        <authorList>
            <person name="de Groot N.N."/>
        </authorList>
    </citation>
    <scope>NUCLEOTIDE SEQUENCE [LARGE SCALE GENOMIC DNA]</scope>
    <source>
        <strain evidence="3 4">DSM 23399</strain>
    </source>
</reference>
<evidence type="ECO:0000256" key="1">
    <source>
        <dbReference type="ARBA" id="ARBA00022801"/>
    </source>
</evidence>
<dbReference type="GO" id="GO:0006046">
    <property type="term" value="P:N-acetylglucosamine catabolic process"/>
    <property type="evidence" value="ECO:0007669"/>
    <property type="project" value="TreeGrafter"/>
</dbReference>